<gene>
    <name evidence="1" type="ORF">HNQ08_003030</name>
</gene>
<proteinExistence type="predicted"/>
<evidence type="ECO:0000313" key="2">
    <source>
        <dbReference type="Proteomes" id="UP000552709"/>
    </source>
</evidence>
<evidence type="ECO:0000313" key="1">
    <source>
        <dbReference type="EMBL" id="MBB5363923.1"/>
    </source>
</evidence>
<organism evidence="1 2">
    <name type="scientific">Deinococcus humi</name>
    <dbReference type="NCBI Taxonomy" id="662880"/>
    <lineage>
        <taxon>Bacteria</taxon>
        <taxon>Thermotogati</taxon>
        <taxon>Deinococcota</taxon>
        <taxon>Deinococci</taxon>
        <taxon>Deinococcales</taxon>
        <taxon>Deinococcaceae</taxon>
        <taxon>Deinococcus</taxon>
    </lineage>
</organism>
<name>A0A7W8JW48_9DEIO</name>
<accession>A0A7W8JW48</accession>
<dbReference type="Proteomes" id="UP000552709">
    <property type="component" value="Unassembled WGS sequence"/>
</dbReference>
<dbReference type="EMBL" id="JACHFL010000007">
    <property type="protein sequence ID" value="MBB5363923.1"/>
    <property type="molecule type" value="Genomic_DNA"/>
</dbReference>
<sequence>MFLNQEDHILGLAIGFQNGDTVALGVRAHGRLSLERLHSTHVVHGYYSSTSDFQAIVDAPSTHPGLVLSVGFNGNGFMMAPANARLVTSLVTGEEPTYDHADYQLARFEQQVHMETAVI</sequence>
<reference evidence="1 2" key="1">
    <citation type="submission" date="2020-08" db="EMBL/GenBank/DDBJ databases">
        <title>Genomic Encyclopedia of Type Strains, Phase IV (KMG-IV): sequencing the most valuable type-strain genomes for metagenomic binning, comparative biology and taxonomic classification.</title>
        <authorList>
            <person name="Goeker M."/>
        </authorList>
    </citation>
    <scope>NUCLEOTIDE SEQUENCE [LARGE SCALE GENOMIC DNA]</scope>
    <source>
        <strain evidence="1 2">DSM 27939</strain>
    </source>
</reference>
<comment type="caution">
    <text evidence="1">The sequence shown here is derived from an EMBL/GenBank/DDBJ whole genome shotgun (WGS) entry which is preliminary data.</text>
</comment>
<dbReference type="Gene3D" id="3.50.50.60">
    <property type="entry name" value="FAD/NAD(P)-binding domain"/>
    <property type="match status" value="1"/>
</dbReference>
<dbReference type="RefSeq" id="WP_184133595.1">
    <property type="nucleotide sequence ID" value="NZ_JACHFL010000007.1"/>
</dbReference>
<dbReference type="InterPro" id="IPR036188">
    <property type="entry name" value="FAD/NAD-bd_sf"/>
</dbReference>
<protein>
    <submittedName>
        <fullName evidence="1">Glycine/D-amino acid oxidase-like deaminating enzyme</fullName>
    </submittedName>
</protein>
<keyword evidence="2" id="KW-1185">Reference proteome</keyword>
<dbReference type="AlphaFoldDB" id="A0A7W8JW48"/>